<reference evidence="1 2" key="1">
    <citation type="submission" date="2018-11" db="EMBL/GenBank/DDBJ databases">
        <authorList>
            <consortium name="Pathogen Informatics"/>
        </authorList>
    </citation>
    <scope>NUCLEOTIDE SEQUENCE [LARGE SCALE GENOMIC DNA]</scope>
</reference>
<protein>
    <submittedName>
        <fullName evidence="1">Uncharacterized protein</fullName>
    </submittedName>
</protein>
<dbReference type="OrthoDB" id="504170at2759"/>
<dbReference type="AlphaFoldDB" id="A0A3P6SHZ5"/>
<gene>
    <name evidence="1" type="ORF">DILT_LOCUS1973</name>
</gene>
<keyword evidence="2" id="KW-1185">Reference proteome</keyword>
<name>A0A3P6SHZ5_DIBLA</name>
<sequence length="102" mass="11143">MLFEYPLTGLDLFLRSVLYYGLQKTPHSPVVFPATGGAAVGSCEAFSPRSSFVKYSPITSTAFLDLAAPRLRLEAMPRAVDAGNQLLSKEARPREEVPMPQV</sequence>
<accession>A0A3P6SHZ5</accession>
<evidence type="ECO:0000313" key="2">
    <source>
        <dbReference type="Proteomes" id="UP000281553"/>
    </source>
</evidence>
<dbReference type="Proteomes" id="UP000281553">
    <property type="component" value="Unassembled WGS sequence"/>
</dbReference>
<evidence type="ECO:0000313" key="1">
    <source>
        <dbReference type="EMBL" id="VDK53508.1"/>
    </source>
</evidence>
<dbReference type="EMBL" id="UYRU01018266">
    <property type="protein sequence ID" value="VDK53508.1"/>
    <property type="molecule type" value="Genomic_DNA"/>
</dbReference>
<organism evidence="1 2">
    <name type="scientific">Dibothriocephalus latus</name>
    <name type="common">Fish tapeworm</name>
    <name type="synonym">Diphyllobothrium latum</name>
    <dbReference type="NCBI Taxonomy" id="60516"/>
    <lineage>
        <taxon>Eukaryota</taxon>
        <taxon>Metazoa</taxon>
        <taxon>Spiralia</taxon>
        <taxon>Lophotrochozoa</taxon>
        <taxon>Platyhelminthes</taxon>
        <taxon>Cestoda</taxon>
        <taxon>Eucestoda</taxon>
        <taxon>Diphyllobothriidea</taxon>
        <taxon>Diphyllobothriidae</taxon>
        <taxon>Dibothriocephalus</taxon>
    </lineage>
</organism>
<proteinExistence type="predicted"/>